<organism evidence="1 2">
    <name type="scientific">Macrostomum lignano</name>
    <dbReference type="NCBI Taxonomy" id="282301"/>
    <lineage>
        <taxon>Eukaryota</taxon>
        <taxon>Metazoa</taxon>
        <taxon>Spiralia</taxon>
        <taxon>Lophotrochozoa</taxon>
        <taxon>Platyhelminthes</taxon>
        <taxon>Rhabditophora</taxon>
        <taxon>Macrostomorpha</taxon>
        <taxon>Macrostomida</taxon>
        <taxon>Macrostomidae</taxon>
        <taxon>Macrostomum</taxon>
    </lineage>
</organism>
<sequence length="349" mass="38381">PSRIRFEVFGSWLRIRLISKSPGTRCWQRRLLSGALTLHWDTRVAFAVECGLWKLYEALRDLTLQSEQAVQRHLLAAKRGPSPAGPPAPTLPPAGTVLSDFGQSRPAMLSLRTPSARPNRRPIEFHRCGASSGAQLTWLPPPLRSQWTPGWLPDRYRELPAESDVSATASVKIADIGDDDDESIVDGRRLTHRLAGTEAVETLRCSSGPGTVNGTGRFTAGWCSAPCPVPTDYGLLDLRDQNTSRSFTETCRCRRRSESGQGCDRHRQAGLHPAVLDATVCPGDPDKYVITMAASCPRRGWLAKSPATQDAYQIRNLVPNQYYFITICGHQRRSPGGDATARENQSGDP</sequence>
<protein>
    <submittedName>
        <fullName evidence="2">Fibronectin type-III domain-containing protein</fullName>
    </submittedName>
</protein>
<proteinExistence type="predicted"/>
<accession>A0A1I8F503</accession>
<evidence type="ECO:0000313" key="1">
    <source>
        <dbReference type="Proteomes" id="UP000095280"/>
    </source>
</evidence>
<keyword evidence="1" id="KW-1185">Reference proteome</keyword>
<dbReference type="AlphaFoldDB" id="A0A1I8F503"/>
<name>A0A1I8F503_9PLAT</name>
<dbReference type="Proteomes" id="UP000095280">
    <property type="component" value="Unplaced"/>
</dbReference>
<dbReference type="WBParaSite" id="maker-unitig_20774-snap-gene-0.2-mRNA-1">
    <property type="protein sequence ID" value="maker-unitig_20774-snap-gene-0.2-mRNA-1"/>
    <property type="gene ID" value="maker-unitig_20774-snap-gene-0.2"/>
</dbReference>
<evidence type="ECO:0000313" key="2">
    <source>
        <dbReference type="WBParaSite" id="maker-unitig_20774-snap-gene-0.2-mRNA-1"/>
    </source>
</evidence>
<reference evidence="2" key="1">
    <citation type="submission" date="2016-11" db="UniProtKB">
        <authorList>
            <consortium name="WormBaseParasite"/>
        </authorList>
    </citation>
    <scope>IDENTIFICATION</scope>
</reference>